<evidence type="ECO:0000259" key="1">
    <source>
        <dbReference type="Pfam" id="PF06276"/>
    </source>
</evidence>
<dbReference type="EMBL" id="JAMQJY010000001">
    <property type="protein sequence ID" value="MCM2676298.1"/>
    <property type="molecule type" value="Genomic_DNA"/>
</dbReference>
<gene>
    <name evidence="3" type="ORF">NDM98_12855</name>
</gene>
<evidence type="ECO:0000259" key="2">
    <source>
        <dbReference type="Pfam" id="PF11575"/>
    </source>
</evidence>
<proteinExistence type="predicted"/>
<dbReference type="Proteomes" id="UP001203665">
    <property type="component" value="Unassembled WGS sequence"/>
</dbReference>
<feature type="domain" description="Aerobactin siderophore biosynthesis IucA/IucC-like C-terminal" evidence="1">
    <location>
        <begin position="115"/>
        <end position="184"/>
    </location>
</feature>
<feature type="domain" description="Ferric siderophore reductase C-terminal" evidence="2">
    <location>
        <begin position="214"/>
        <end position="234"/>
    </location>
</feature>
<comment type="caution">
    <text evidence="3">The sequence shown here is derived from an EMBL/GenBank/DDBJ whole genome shotgun (WGS) entry which is preliminary data.</text>
</comment>
<reference evidence="3" key="1">
    <citation type="submission" date="2022-06" db="EMBL/GenBank/DDBJ databases">
        <title>Alkalicoccobacillus porphyridii sp. nov., isolated from a marine red alga, Porphyridium purpureum and reclassification of Shouchella plakortidis and Shouchella gibsonii as Alkalicoccobacillus plakortidis comb. nov. and Alkalicoccobacillus gibsonii comb. nov.</title>
        <authorList>
            <person name="Kim K.H."/>
            <person name="Lee J.K."/>
            <person name="Han D.M."/>
            <person name="Baek J.H."/>
            <person name="Jeon C.O."/>
        </authorList>
    </citation>
    <scope>NUCLEOTIDE SEQUENCE</scope>
    <source>
        <strain evidence="3">DSM 19153</strain>
    </source>
</reference>
<accession>A0ABT0XK73</accession>
<name>A0ABT0XK73_9BACI</name>
<sequence length="240" mass="27818">MAVNELQMEELKPFGIFTWEEAIKEQGTPAINLLNDDQCRSFLTQYMHEINAPNLRVTASLFMKQYARITIAAALYQISLNNAFVSLPIESCLFGKDRKLHIKQNACDWNEWEADNRKAWLHSVLHPMFARHLTPMIVMLQRTSKLSSKILWENAAVRINSFYRQLLKEELSQTQSDHVIADFNFLKEASGDLFQLKENPLAPFLHLDTETCTRRTCCMYYLMDKNEYCGVCPLTKNPSS</sequence>
<evidence type="ECO:0000313" key="4">
    <source>
        <dbReference type="Proteomes" id="UP001203665"/>
    </source>
</evidence>
<organism evidence="3 4">
    <name type="scientific">Alkalicoccobacillus plakortidis</name>
    <dbReference type="NCBI Taxonomy" id="444060"/>
    <lineage>
        <taxon>Bacteria</taxon>
        <taxon>Bacillati</taxon>
        <taxon>Bacillota</taxon>
        <taxon>Bacilli</taxon>
        <taxon>Bacillales</taxon>
        <taxon>Bacillaceae</taxon>
        <taxon>Alkalicoccobacillus</taxon>
    </lineage>
</organism>
<protein>
    <submittedName>
        <fullName evidence="3">(2Fe-2S)-binding protein</fullName>
    </submittedName>
</protein>
<dbReference type="Pfam" id="PF06276">
    <property type="entry name" value="FhuF"/>
    <property type="match status" value="1"/>
</dbReference>
<dbReference type="InterPro" id="IPR022770">
    <property type="entry name" value="IucA/IucC-like_C"/>
</dbReference>
<dbReference type="RefSeq" id="WP_251608247.1">
    <property type="nucleotide sequence ID" value="NZ_JAMQJY010000001.1"/>
</dbReference>
<dbReference type="InterPro" id="IPR024726">
    <property type="entry name" value="FhuF_C"/>
</dbReference>
<dbReference type="Pfam" id="PF11575">
    <property type="entry name" value="FhuF_C"/>
    <property type="match status" value="1"/>
</dbReference>
<evidence type="ECO:0000313" key="3">
    <source>
        <dbReference type="EMBL" id="MCM2676298.1"/>
    </source>
</evidence>
<keyword evidence="4" id="KW-1185">Reference proteome</keyword>